<dbReference type="Gene3D" id="3.10.490.10">
    <property type="entry name" value="Gamma-glutamyl cyclotransferase-like"/>
    <property type="match status" value="1"/>
</dbReference>
<dbReference type="Proteomes" id="UP000019140">
    <property type="component" value="Unassembled WGS sequence"/>
</dbReference>
<organism evidence="2 3">
    <name type="scientific">Candidatus Entotheonella gemina</name>
    <dbReference type="NCBI Taxonomy" id="1429439"/>
    <lineage>
        <taxon>Bacteria</taxon>
        <taxon>Pseudomonadati</taxon>
        <taxon>Nitrospinota/Tectimicrobiota group</taxon>
        <taxon>Candidatus Tectimicrobiota</taxon>
        <taxon>Candidatus Entotheonellia</taxon>
        <taxon>Candidatus Entotheonellales</taxon>
        <taxon>Candidatus Entotheonellaceae</taxon>
        <taxon>Candidatus Entotheonella</taxon>
    </lineage>
</organism>
<dbReference type="InterPro" id="IPR036568">
    <property type="entry name" value="GGCT-like_sf"/>
</dbReference>
<reference evidence="2 3" key="1">
    <citation type="journal article" date="2014" name="Nature">
        <title>An environmental bacterial taxon with a large and distinct metabolic repertoire.</title>
        <authorList>
            <person name="Wilson M.C."/>
            <person name="Mori T."/>
            <person name="Ruckert C."/>
            <person name="Uria A.R."/>
            <person name="Helf M.J."/>
            <person name="Takada K."/>
            <person name="Gernert C."/>
            <person name="Steffens U.A."/>
            <person name="Heycke N."/>
            <person name="Schmitt S."/>
            <person name="Rinke C."/>
            <person name="Helfrich E.J."/>
            <person name="Brachmann A.O."/>
            <person name="Gurgui C."/>
            <person name="Wakimoto T."/>
            <person name="Kracht M."/>
            <person name="Crusemann M."/>
            <person name="Hentschel U."/>
            <person name="Abe I."/>
            <person name="Matsunaga S."/>
            <person name="Kalinowski J."/>
            <person name="Takeyama H."/>
            <person name="Piel J."/>
        </authorList>
    </citation>
    <scope>NUCLEOTIDE SEQUENCE [LARGE SCALE GENOMIC DNA]</scope>
    <source>
        <strain evidence="3">TSY2</strain>
    </source>
</reference>
<dbReference type="Pfam" id="PF21986">
    <property type="entry name" value="AH_C"/>
    <property type="match status" value="1"/>
</dbReference>
<dbReference type="InterPro" id="IPR013024">
    <property type="entry name" value="GGCT-like"/>
</dbReference>
<evidence type="ECO:0000259" key="1">
    <source>
        <dbReference type="Pfam" id="PF21986"/>
    </source>
</evidence>
<dbReference type="CDD" id="cd06661">
    <property type="entry name" value="GGCT_like"/>
    <property type="match status" value="1"/>
</dbReference>
<sequence>MVMELFVNGTLMRGLALHANLEGAEFMGEFNTAPQYRLYTINDVHPGMFEVEEGGVSIAGEMYRMSDEIWNKVEAGEPPNLYCGPVLLDNGETVNGILFPREIAENNHRDISEFGDWRKYIASKT</sequence>
<dbReference type="EMBL" id="AZHX01000780">
    <property type="protein sequence ID" value="ETX06124.1"/>
    <property type="molecule type" value="Genomic_DNA"/>
</dbReference>
<name>W4M6Z3_9BACT</name>
<dbReference type="AlphaFoldDB" id="W4M6Z3"/>
<dbReference type="HOGENOM" id="CLU_125594_0_0_7"/>
<feature type="domain" description="Allophanate hydrolase C-terminal" evidence="1">
    <location>
        <begin position="3"/>
        <end position="122"/>
    </location>
</feature>
<evidence type="ECO:0000313" key="2">
    <source>
        <dbReference type="EMBL" id="ETX06124.1"/>
    </source>
</evidence>
<accession>W4M6Z3</accession>
<proteinExistence type="predicted"/>
<evidence type="ECO:0000313" key="3">
    <source>
        <dbReference type="Proteomes" id="UP000019140"/>
    </source>
</evidence>
<protein>
    <recommendedName>
        <fullName evidence="1">Allophanate hydrolase C-terminal domain-containing protein</fullName>
    </recommendedName>
</protein>
<comment type="caution">
    <text evidence="2">The sequence shown here is derived from an EMBL/GenBank/DDBJ whole genome shotgun (WGS) entry which is preliminary data.</text>
</comment>
<dbReference type="SUPFAM" id="SSF110857">
    <property type="entry name" value="Gamma-glutamyl cyclotransferase-like"/>
    <property type="match status" value="1"/>
</dbReference>
<dbReference type="InterPro" id="IPR053844">
    <property type="entry name" value="AH_C"/>
</dbReference>
<keyword evidence="3" id="KW-1185">Reference proteome</keyword>
<gene>
    <name evidence="2" type="ORF">ETSY2_18955</name>
</gene>